<protein>
    <submittedName>
        <fullName evidence="3">Uncharacterized protein</fullName>
    </submittedName>
</protein>
<gene>
    <name evidence="3" type="ORF">CJ203_07150</name>
</gene>
<evidence type="ECO:0000313" key="4">
    <source>
        <dbReference type="Proteomes" id="UP000235836"/>
    </source>
</evidence>
<evidence type="ECO:0000313" key="3">
    <source>
        <dbReference type="EMBL" id="PMC64169.1"/>
    </source>
</evidence>
<dbReference type="AlphaFoldDB" id="A0A2N6T4C4"/>
<keyword evidence="4" id="KW-1185">Reference proteome</keyword>
<name>A0A2N6T4C4_9CORY</name>
<reference evidence="3 4" key="1">
    <citation type="submission" date="2017-09" db="EMBL/GenBank/DDBJ databases">
        <title>Bacterial strain isolated from the female urinary microbiota.</title>
        <authorList>
            <person name="Thomas-White K."/>
            <person name="Kumar N."/>
            <person name="Forster S."/>
            <person name="Putonti C."/>
            <person name="Lawley T."/>
            <person name="Wolfe A.J."/>
        </authorList>
    </citation>
    <scope>NUCLEOTIDE SEQUENCE [LARGE SCALE GENOMIC DNA]</scope>
    <source>
        <strain evidence="3 4">UMB0792</strain>
    </source>
</reference>
<evidence type="ECO:0000256" key="2">
    <source>
        <dbReference type="SAM" id="Phobius"/>
    </source>
</evidence>
<feature type="region of interest" description="Disordered" evidence="1">
    <location>
        <begin position="32"/>
        <end position="55"/>
    </location>
</feature>
<dbReference type="EMBL" id="PNHG01000009">
    <property type="protein sequence ID" value="PMC64169.1"/>
    <property type="molecule type" value="Genomic_DNA"/>
</dbReference>
<keyword evidence="2" id="KW-0472">Membrane</keyword>
<organism evidence="3 4">
    <name type="scientific">Corynebacterium tuscaniense</name>
    <dbReference type="NCBI Taxonomy" id="302449"/>
    <lineage>
        <taxon>Bacteria</taxon>
        <taxon>Bacillati</taxon>
        <taxon>Actinomycetota</taxon>
        <taxon>Actinomycetes</taxon>
        <taxon>Mycobacteriales</taxon>
        <taxon>Corynebacteriaceae</taxon>
        <taxon>Corynebacterium</taxon>
    </lineage>
</organism>
<keyword evidence="2" id="KW-1133">Transmembrane helix</keyword>
<feature type="transmembrane region" description="Helical" evidence="2">
    <location>
        <begin position="80"/>
        <end position="101"/>
    </location>
</feature>
<dbReference type="RefSeq" id="WP_102724110.1">
    <property type="nucleotide sequence ID" value="NZ_PNHG01000009.1"/>
</dbReference>
<keyword evidence="2" id="KW-0812">Transmembrane</keyword>
<dbReference type="Proteomes" id="UP000235836">
    <property type="component" value="Unassembled WGS sequence"/>
</dbReference>
<comment type="caution">
    <text evidence="3">The sequence shown here is derived from an EMBL/GenBank/DDBJ whole genome shotgun (WGS) entry which is preliminary data.</text>
</comment>
<accession>A0A2N6T4C4</accession>
<evidence type="ECO:0000256" key="1">
    <source>
        <dbReference type="SAM" id="MobiDB-lite"/>
    </source>
</evidence>
<proteinExistence type="predicted"/>
<sequence length="123" mass="12928">MTISIARPHGTDIVRGDLRAAVQPADVWDINSTRTPRRHAGNVRTLADSDRKESLTQSRASIRGVEAFENIEARREKRGAIAMGVLLGIGLFIGSALGGAFSGGEIDPADTAVDGAVASMSAR</sequence>